<dbReference type="Gene3D" id="3.10.450.50">
    <property type="match status" value="1"/>
</dbReference>
<dbReference type="Pfam" id="PF12680">
    <property type="entry name" value="SnoaL_2"/>
    <property type="match status" value="1"/>
</dbReference>
<keyword evidence="3" id="KW-1185">Reference proteome</keyword>
<gene>
    <name evidence="2" type="ORF">SAMN04488006_2670</name>
</gene>
<dbReference type="Proteomes" id="UP000199312">
    <property type="component" value="Unassembled WGS sequence"/>
</dbReference>
<sequence>MSFFYQFKIKTKYTLFLLYILTPILFYSQSDSESQSTKILAIEYMKAYGKWDFDTMKTYHSEDIHFEDLTGSEAFDQKFDFHGKENVLAFFKNVFKGGFENDKPPYVDFKIEKIFESGSFIIINSTFESLIPNSWFGKNTSDKILISIPFLTILQIKNARIISHKDYGDYNTYKKQIKAQLNN</sequence>
<evidence type="ECO:0000313" key="3">
    <source>
        <dbReference type="Proteomes" id="UP000199312"/>
    </source>
</evidence>
<accession>A0A1I6RZ37</accession>
<dbReference type="OrthoDB" id="1360611at2"/>
<proteinExistence type="predicted"/>
<feature type="domain" description="SnoaL-like" evidence="1">
    <location>
        <begin position="43"/>
        <end position="164"/>
    </location>
</feature>
<dbReference type="InterPro" id="IPR032710">
    <property type="entry name" value="NTF2-like_dom_sf"/>
</dbReference>
<organism evidence="2 3">
    <name type="scientific">Lutibacter maritimus</name>
    <dbReference type="NCBI Taxonomy" id="593133"/>
    <lineage>
        <taxon>Bacteria</taxon>
        <taxon>Pseudomonadati</taxon>
        <taxon>Bacteroidota</taxon>
        <taxon>Flavobacteriia</taxon>
        <taxon>Flavobacteriales</taxon>
        <taxon>Flavobacteriaceae</taxon>
        <taxon>Lutibacter</taxon>
    </lineage>
</organism>
<dbReference type="RefSeq" id="WP_090227986.1">
    <property type="nucleotide sequence ID" value="NZ_FOZP01000007.1"/>
</dbReference>
<name>A0A1I6RZ37_9FLAO</name>
<dbReference type="InterPro" id="IPR037401">
    <property type="entry name" value="SnoaL-like"/>
</dbReference>
<dbReference type="AlphaFoldDB" id="A0A1I6RZ37"/>
<evidence type="ECO:0000259" key="1">
    <source>
        <dbReference type="Pfam" id="PF12680"/>
    </source>
</evidence>
<dbReference type="STRING" id="593133.SAMN04488006_2670"/>
<reference evidence="3" key="1">
    <citation type="submission" date="2016-10" db="EMBL/GenBank/DDBJ databases">
        <authorList>
            <person name="Varghese N."/>
            <person name="Submissions S."/>
        </authorList>
    </citation>
    <scope>NUCLEOTIDE SEQUENCE [LARGE SCALE GENOMIC DNA]</scope>
    <source>
        <strain evidence="3">DSM 24450</strain>
    </source>
</reference>
<dbReference type="SUPFAM" id="SSF54427">
    <property type="entry name" value="NTF2-like"/>
    <property type="match status" value="1"/>
</dbReference>
<evidence type="ECO:0000313" key="2">
    <source>
        <dbReference type="EMBL" id="SFS69973.1"/>
    </source>
</evidence>
<dbReference type="EMBL" id="FOZP01000007">
    <property type="protein sequence ID" value="SFS69973.1"/>
    <property type="molecule type" value="Genomic_DNA"/>
</dbReference>
<protein>
    <submittedName>
        <fullName evidence="2">SnoaL-like domain-containing protein</fullName>
    </submittedName>
</protein>